<dbReference type="PROSITE" id="PS50109">
    <property type="entry name" value="HIS_KIN"/>
    <property type="match status" value="1"/>
</dbReference>
<evidence type="ECO:0000256" key="12">
    <source>
        <dbReference type="SAM" id="Phobius"/>
    </source>
</evidence>
<dbReference type="InterPro" id="IPR003661">
    <property type="entry name" value="HisK_dim/P_dom"/>
</dbReference>
<dbReference type="SUPFAM" id="SSF47384">
    <property type="entry name" value="Homodimeric domain of signal transducing histidine kinase"/>
    <property type="match status" value="1"/>
</dbReference>
<dbReference type="CDD" id="cd00082">
    <property type="entry name" value="HisKA"/>
    <property type="match status" value="1"/>
</dbReference>
<dbReference type="PRINTS" id="PR00344">
    <property type="entry name" value="BCTRLSENSOR"/>
</dbReference>
<comment type="caution">
    <text evidence="14">The sequence shown here is derived from an EMBL/GenBank/DDBJ whole genome shotgun (WGS) entry which is preliminary data.</text>
</comment>
<keyword evidence="6 14" id="KW-0808">Transferase</keyword>
<keyword evidence="7" id="KW-0547">Nucleotide-binding</keyword>
<dbReference type="FunFam" id="3.30.565.10:FF:000006">
    <property type="entry name" value="Sensor histidine kinase WalK"/>
    <property type="match status" value="1"/>
</dbReference>
<keyword evidence="5" id="KW-0597">Phosphoprotein</keyword>
<evidence type="ECO:0000259" key="13">
    <source>
        <dbReference type="PROSITE" id="PS50109"/>
    </source>
</evidence>
<dbReference type="GO" id="GO:0016036">
    <property type="term" value="P:cellular response to phosphate starvation"/>
    <property type="evidence" value="ECO:0007669"/>
    <property type="project" value="TreeGrafter"/>
</dbReference>
<dbReference type="InterPro" id="IPR036097">
    <property type="entry name" value="HisK_dim/P_sf"/>
</dbReference>
<comment type="catalytic activity">
    <reaction evidence="1">
        <text>ATP + protein L-histidine = ADP + protein N-phospho-L-histidine.</text>
        <dbReference type="EC" id="2.7.13.3"/>
    </reaction>
</comment>
<evidence type="ECO:0000256" key="4">
    <source>
        <dbReference type="ARBA" id="ARBA00022475"/>
    </source>
</evidence>
<evidence type="ECO:0000256" key="5">
    <source>
        <dbReference type="ARBA" id="ARBA00022553"/>
    </source>
</evidence>
<sequence length="440" mass="50138">MKKRIFKNMCLLAGGICILAYTILFFLFNYVYGHQTEKYVQNEAVFLANALDSISVHSEEMDYVESLKDIGRTRITWIDQDGTVIYDSIEDWTQMDNHKDRPEVQEAYEKGASSVVRTSSTLDERSYYYAVLLSDQTVLRMSITTDSVYALYISMLPVLLLILLIFMGIVLILAHKITEAIVRPINDLDLVTPENSCPYEELEPLLARIRRQNEERQKNEKMRREFSANVSHELKTPLTSISGYAELMKDGMVQPGDVPVFAEKIYKEAARLIGLVNDIIKISRLDERKVGVEKEPVDLYQMAEDVCSRLDTVAARYDVSLDFSGKPVTVQGVHQMIDELFYNLCENAIKYNHPGGKVHVSIDKFMDRARIIVEDTGIGISKEHQDRVFERFYRVDKSHSRQTGGTGLGLAIVKHVVEYHDGKITLESEEGKGTKITVLL</sequence>
<keyword evidence="9" id="KW-0067">ATP-binding</keyword>
<dbReference type="SMART" id="SM00387">
    <property type="entry name" value="HATPase_c"/>
    <property type="match status" value="1"/>
</dbReference>
<dbReference type="EC" id="2.7.13.3" evidence="3"/>
<dbReference type="FunFam" id="1.10.287.130:FF:000008">
    <property type="entry name" value="Two-component sensor histidine kinase"/>
    <property type="match status" value="1"/>
</dbReference>
<comment type="subcellular location">
    <subcellularLocation>
        <location evidence="2">Cell membrane</location>
    </subcellularLocation>
</comment>
<gene>
    <name evidence="14" type="ORF">HNP82_002210</name>
</gene>
<keyword evidence="12" id="KW-1133">Transmembrane helix</keyword>
<feature type="transmembrane region" description="Helical" evidence="12">
    <location>
        <begin position="149"/>
        <end position="174"/>
    </location>
</feature>
<dbReference type="InterPro" id="IPR005467">
    <property type="entry name" value="His_kinase_dom"/>
</dbReference>
<dbReference type="InterPro" id="IPR036890">
    <property type="entry name" value="HATPase_C_sf"/>
</dbReference>
<dbReference type="AlphaFoldDB" id="A0A7W8HAU7"/>
<dbReference type="Proteomes" id="UP000543642">
    <property type="component" value="Unassembled WGS sequence"/>
</dbReference>
<feature type="domain" description="Histidine kinase" evidence="13">
    <location>
        <begin position="229"/>
        <end position="440"/>
    </location>
</feature>
<dbReference type="Pfam" id="PF00512">
    <property type="entry name" value="HisKA"/>
    <property type="match status" value="1"/>
</dbReference>
<dbReference type="GO" id="GO:0004721">
    <property type="term" value="F:phosphoprotein phosphatase activity"/>
    <property type="evidence" value="ECO:0007669"/>
    <property type="project" value="TreeGrafter"/>
</dbReference>
<evidence type="ECO:0000256" key="9">
    <source>
        <dbReference type="ARBA" id="ARBA00022840"/>
    </source>
</evidence>
<dbReference type="Gene3D" id="1.10.287.130">
    <property type="match status" value="1"/>
</dbReference>
<evidence type="ECO:0000256" key="3">
    <source>
        <dbReference type="ARBA" id="ARBA00012438"/>
    </source>
</evidence>
<dbReference type="EMBL" id="JACHFW010000008">
    <property type="protein sequence ID" value="MBB5265071.1"/>
    <property type="molecule type" value="Genomic_DNA"/>
</dbReference>
<evidence type="ECO:0000256" key="11">
    <source>
        <dbReference type="ARBA" id="ARBA00023136"/>
    </source>
</evidence>
<dbReference type="Pfam" id="PF02518">
    <property type="entry name" value="HATPase_c"/>
    <property type="match status" value="1"/>
</dbReference>
<dbReference type="InterPro" id="IPR050351">
    <property type="entry name" value="BphY/WalK/GraS-like"/>
</dbReference>
<keyword evidence="4" id="KW-1003">Cell membrane</keyword>
<evidence type="ECO:0000256" key="1">
    <source>
        <dbReference type="ARBA" id="ARBA00000085"/>
    </source>
</evidence>
<reference evidence="14 15" key="1">
    <citation type="submission" date="2020-08" db="EMBL/GenBank/DDBJ databases">
        <title>Genomic Encyclopedia of Type Strains, Phase IV (KMG-IV): sequencing the most valuable type-strain genomes for metagenomic binning, comparative biology and taxonomic classification.</title>
        <authorList>
            <person name="Goeker M."/>
        </authorList>
    </citation>
    <scope>NUCLEOTIDE SEQUENCE [LARGE SCALE GENOMIC DNA]</scope>
    <source>
        <strain evidence="14 15">DSM 106146</strain>
    </source>
</reference>
<dbReference type="InterPro" id="IPR004358">
    <property type="entry name" value="Sig_transdc_His_kin-like_C"/>
</dbReference>
<keyword evidence="15" id="KW-1185">Reference proteome</keyword>
<evidence type="ECO:0000256" key="8">
    <source>
        <dbReference type="ARBA" id="ARBA00022777"/>
    </source>
</evidence>
<dbReference type="RefSeq" id="WP_183774476.1">
    <property type="nucleotide sequence ID" value="NZ_CAWVEG010000104.1"/>
</dbReference>
<dbReference type="PANTHER" id="PTHR45453">
    <property type="entry name" value="PHOSPHATE REGULON SENSOR PROTEIN PHOR"/>
    <property type="match status" value="1"/>
</dbReference>
<organism evidence="14 15">
    <name type="scientific">Catenibacillus scindens</name>
    <dbReference type="NCBI Taxonomy" id="673271"/>
    <lineage>
        <taxon>Bacteria</taxon>
        <taxon>Bacillati</taxon>
        <taxon>Bacillota</taxon>
        <taxon>Clostridia</taxon>
        <taxon>Lachnospirales</taxon>
        <taxon>Lachnospiraceae</taxon>
        <taxon>Catenibacillus</taxon>
    </lineage>
</organism>
<evidence type="ECO:0000256" key="10">
    <source>
        <dbReference type="ARBA" id="ARBA00023012"/>
    </source>
</evidence>
<keyword evidence="8 14" id="KW-0418">Kinase</keyword>
<keyword evidence="12" id="KW-0812">Transmembrane</keyword>
<dbReference type="InterPro" id="IPR031967">
    <property type="entry name" value="PhoR_single_Cache-like_dom"/>
</dbReference>
<evidence type="ECO:0000313" key="14">
    <source>
        <dbReference type="EMBL" id="MBB5265071.1"/>
    </source>
</evidence>
<dbReference type="Pfam" id="PF16736">
    <property type="entry name" value="sCache_like"/>
    <property type="match status" value="1"/>
</dbReference>
<dbReference type="InterPro" id="IPR003594">
    <property type="entry name" value="HATPase_dom"/>
</dbReference>
<dbReference type="CDD" id="cd00075">
    <property type="entry name" value="HATPase"/>
    <property type="match status" value="1"/>
</dbReference>
<evidence type="ECO:0000256" key="2">
    <source>
        <dbReference type="ARBA" id="ARBA00004236"/>
    </source>
</evidence>
<evidence type="ECO:0000256" key="6">
    <source>
        <dbReference type="ARBA" id="ARBA00022679"/>
    </source>
</evidence>
<evidence type="ECO:0000256" key="7">
    <source>
        <dbReference type="ARBA" id="ARBA00022741"/>
    </source>
</evidence>
<keyword evidence="11 12" id="KW-0472">Membrane</keyword>
<dbReference type="GO" id="GO:0005524">
    <property type="term" value="F:ATP binding"/>
    <property type="evidence" value="ECO:0007669"/>
    <property type="project" value="UniProtKB-KW"/>
</dbReference>
<dbReference type="PANTHER" id="PTHR45453:SF1">
    <property type="entry name" value="PHOSPHATE REGULON SENSOR PROTEIN PHOR"/>
    <property type="match status" value="1"/>
</dbReference>
<dbReference type="SUPFAM" id="SSF55874">
    <property type="entry name" value="ATPase domain of HSP90 chaperone/DNA topoisomerase II/histidine kinase"/>
    <property type="match status" value="1"/>
</dbReference>
<accession>A0A7W8HAU7</accession>
<dbReference type="GO" id="GO:0000155">
    <property type="term" value="F:phosphorelay sensor kinase activity"/>
    <property type="evidence" value="ECO:0007669"/>
    <property type="project" value="InterPro"/>
</dbReference>
<evidence type="ECO:0000313" key="15">
    <source>
        <dbReference type="Proteomes" id="UP000543642"/>
    </source>
</evidence>
<protein>
    <recommendedName>
        <fullName evidence="3">histidine kinase</fullName>
        <ecNumber evidence="3">2.7.13.3</ecNumber>
    </recommendedName>
</protein>
<name>A0A7W8HAU7_9FIRM</name>
<keyword evidence="10" id="KW-0902">Two-component regulatory system</keyword>
<proteinExistence type="predicted"/>
<dbReference type="Gene3D" id="3.30.565.10">
    <property type="entry name" value="Histidine kinase-like ATPase, C-terminal domain"/>
    <property type="match status" value="1"/>
</dbReference>
<dbReference type="GO" id="GO:0005886">
    <property type="term" value="C:plasma membrane"/>
    <property type="evidence" value="ECO:0007669"/>
    <property type="project" value="UniProtKB-SubCell"/>
</dbReference>
<dbReference type="SMART" id="SM00388">
    <property type="entry name" value="HisKA"/>
    <property type="match status" value="1"/>
</dbReference>